<keyword evidence="3" id="KW-1185">Reference proteome</keyword>
<reference evidence="2" key="1">
    <citation type="journal article" date="2022" name="bioRxiv">
        <title>Sequencing and chromosome-scale assembly of the giantPleurodeles waltlgenome.</title>
        <authorList>
            <person name="Brown T."/>
            <person name="Elewa A."/>
            <person name="Iarovenko S."/>
            <person name="Subramanian E."/>
            <person name="Araus A.J."/>
            <person name="Petzold A."/>
            <person name="Susuki M."/>
            <person name="Suzuki K.-i.T."/>
            <person name="Hayashi T."/>
            <person name="Toyoda A."/>
            <person name="Oliveira C."/>
            <person name="Osipova E."/>
            <person name="Leigh N.D."/>
            <person name="Simon A."/>
            <person name="Yun M.H."/>
        </authorList>
    </citation>
    <scope>NUCLEOTIDE SEQUENCE</scope>
    <source>
        <strain evidence="2">20211129_DDA</strain>
        <tissue evidence="2">Liver</tissue>
    </source>
</reference>
<name>A0AAV7W5L3_PLEWA</name>
<organism evidence="2 3">
    <name type="scientific">Pleurodeles waltl</name>
    <name type="common">Iberian ribbed newt</name>
    <dbReference type="NCBI Taxonomy" id="8319"/>
    <lineage>
        <taxon>Eukaryota</taxon>
        <taxon>Metazoa</taxon>
        <taxon>Chordata</taxon>
        <taxon>Craniata</taxon>
        <taxon>Vertebrata</taxon>
        <taxon>Euteleostomi</taxon>
        <taxon>Amphibia</taxon>
        <taxon>Batrachia</taxon>
        <taxon>Caudata</taxon>
        <taxon>Salamandroidea</taxon>
        <taxon>Salamandridae</taxon>
        <taxon>Pleurodelinae</taxon>
        <taxon>Pleurodeles</taxon>
    </lineage>
</organism>
<gene>
    <name evidence="2" type="ORF">NDU88_003232</name>
</gene>
<sequence>MHSNKRSRVLPWAARTGQAPRSASRVGHSTEERLLARKHGRCTHAALSSATAWELQRSSGEQCAAPGCDWRGAGGEARLIPGGPLGLQGPLQTPQAKRAHHRLARPRWEMRCAALCAAKEALEVQPR</sequence>
<dbReference type="AlphaFoldDB" id="A0AAV7W5L3"/>
<evidence type="ECO:0000313" key="3">
    <source>
        <dbReference type="Proteomes" id="UP001066276"/>
    </source>
</evidence>
<evidence type="ECO:0000313" key="2">
    <source>
        <dbReference type="EMBL" id="KAJ1207842.1"/>
    </source>
</evidence>
<feature type="region of interest" description="Disordered" evidence="1">
    <location>
        <begin position="1"/>
        <end position="30"/>
    </location>
</feature>
<accession>A0AAV7W5L3</accession>
<proteinExistence type="predicted"/>
<protein>
    <submittedName>
        <fullName evidence="2">Uncharacterized protein</fullName>
    </submittedName>
</protein>
<evidence type="ECO:0000256" key="1">
    <source>
        <dbReference type="SAM" id="MobiDB-lite"/>
    </source>
</evidence>
<dbReference type="Proteomes" id="UP001066276">
    <property type="component" value="Chromosome 1_2"/>
</dbReference>
<comment type="caution">
    <text evidence="2">The sequence shown here is derived from an EMBL/GenBank/DDBJ whole genome shotgun (WGS) entry which is preliminary data.</text>
</comment>
<dbReference type="EMBL" id="JANPWB010000002">
    <property type="protein sequence ID" value="KAJ1207842.1"/>
    <property type="molecule type" value="Genomic_DNA"/>
</dbReference>